<evidence type="ECO:0000256" key="5">
    <source>
        <dbReference type="ARBA" id="ARBA00022705"/>
    </source>
</evidence>
<keyword evidence="6" id="KW-0239">DNA-directed DNA polymerase</keyword>
<protein>
    <recommendedName>
        <fullName evidence="2">DNA polymerase III subunit delta</fullName>
        <ecNumber evidence="1">2.7.7.7</ecNumber>
    </recommendedName>
</protein>
<comment type="catalytic activity">
    <reaction evidence="8">
        <text>DNA(n) + a 2'-deoxyribonucleoside 5'-triphosphate = DNA(n+1) + diphosphate</text>
        <dbReference type="Rhea" id="RHEA:22508"/>
        <dbReference type="Rhea" id="RHEA-COMP:17339"/>
        <dbReference type="Rhea" id="RHEA-COMP:17340"/>
        <dbReference type="ChEBI" id="CHEBI:33019"/>
        <dbReference type="ChEBI" id="CHEBI:61560"/>
        <dbReference type="ChEBI" id="CHEBI:173112"/>
        <dbReference type="EC" id="2.7.7.7"/>
    </reaction>
</comment>
<evidence type="ECO:0000259" key="10">
    <source>
        <dbReference type="Pfam" id="PF21694"/>
    </source>
</evidence>
<dbReference type="InterPro" id="IPR027417">
    <property type="entry name" value="P-loop_NTPase"/>
</dbReference>
<dbReference type="GO" id="GO:0003887">
    <property type="term" value="F:DNA-directed DNA polymerase activity"/>
    <property type="evidence" value="ECO:0007669"/>
    <property type="project" value="UniProtKB-KW"/>
</dbReference>
<evidence type="ECO:0000256" key="6">
    <source>
        <dbReference type="ARBA" id="ARBA00022932"/>
    </source>
</evidence>
<dbReference type="NCBIfam" id="TIGR01128">
    <property type="entry name" value="holA"/>
    <property type="match status" value="1"/>
</dbReference>
<name>A0A9D1CGA4_9FIRM</name>
<dbReference type="InterPro" id="IPR048466">
    <property type="entry name" value="DNA_pol3_delta-like_C"/>
</dbReference>
<dbReference type="InterPro" id="IPR010372">
    <property type="entry name" value="DNA_pol3_delta_N"/>
</dbReference>
<proteinExistence type="inferred from homology"/>
<evidence type="ECO:0000256" key="7">
    <source>
        <dbReference type="ARBA" id="ARBA00034754"/>
    </source>
</evidence>
<dbReference type="GO" id="GO:0006261">
    <property type="term" value="P:DNA-templated DNA replication"/>
    <property type="evidence" value="ECO:0007669"/>
    <property type="project" value="TreeGrafter"/>
</dbReference>
<evidence type="ECO:0000256" key="1">
    <source>
        <dbReference type="ARBA" id="ARBA00012417"/>
    </source>
</evidence>
<keyword evidence="4 11" id="KW-0548">Nucleotidyltransferase</keyword>
<evidence type="ECO:0000313" key="11">
    <source>
        <dbReference type="EMBL" id="HIQ60352.1"/>
    </source>
</evidence>
<dbReference type="PANTHER" id="PTHR34388">
    <property type="entry name" value="DNA POLYMERASE III SUBUNIT DELTA"/>
    <property type="match status" value="1"/>
</dbReference>
<evidence type="ECO:0000256" key="2">
    <source>
        <dbReference type="ARBA" id="ARBA00017703"/>
    </source>
</evidence>
<dbReference type="InterPro" id="IPR005790">
    <property type="entry name" value="DNA_polIII_delta"/>
</dbReference>
<dbReference type="EC" id="2.7.7.7" evidence="1"/>
<sequence length="351" mass="39916">MPPKQQTDNTAMRELKKALRQGGLKNLYVFYGDETFLREYYLGELKKAILPQGMEDFNLHTAQGKECSVDWIAQAVDCLPMMSERTLVLVTDFDLMGQGEKGRQQLLELFEDLPDYCCLVFVYDLLNFKVDGRSKLGTYLKKSEALVNFQRQSTGDLTDWIVRKCKAMGHRVDSADAQYLIFLCGDSMTNLSTELEKICAYASGERVTREDMDAVAIPQVDAVVFQMTDALARRDFDKAAAVLADLLHSQEAPIMILSVMGKYFRQLYTARLYLDAGKSRSDFMQLWGMKHSFQGDKLMDAARKFSLVWCRHAVRRCAEADLQMKINYGAEGEILTQLLMELSAGRKVIEC</sequence>
<dbReference type="Gene3D" id="1.10.8.60">
    <property type="match status" value="1"/>
</dbReference>
<evidence type="ECO:0000259" key="9">
    <source>
        <dbReference type="Pfam" id="PF06144"/>
    </source>
</evidence>
<dbReference type="GO" id="GO:0003677">
    <property type="term" value="F:DNA binding"/>
    <property type="evidence" value="ECO:0007669"/>
    <property type="project" value="InterPro"/>
</dbReference>
<organism evidence="11 12">
    <name type="scientific">Candidatus Enterenecus faecium</name>
    <dbReference type="NCBI Taxonomy" id="2840780"/>
    <lineage>
        <taxon>Bacteria</taxon>
        <taxon>Bacillati</taxon>
        <taxon>Bacillota</taxon>
        <taxon>Clostridia</taxon>
        <taxon>Eubacteriales</taxon>
        <taxon>Candidatus Enterenecus</taxon>
    </lineage>
</organism>
<dbReference type="AlphaFoldDB" id="A0A9D1CGA4"/>
<evidence type="ECO:0000256" key="8">
    <source>
        <dbReference type="ARBA" id="ARBA00049244"/>
    </source>
</evidence>
<evidence type="ECO:0000313" key="12">
    <source>
        <dbReference type="Proteomes" id="UP000886879"/>
    </source>
</evidence>
<gene>
    <name evidence="11" type="primary">holA</name>
    <name evidence="11" type="ORF">IAD31_01985</name>
</gene>
<comment type="caution">
    <text evidence="11">The sequence shown here is derived from an EMBL/GenBank/DDBJ whole genome shotgun (WGS) entry which is preliminary data.</text>
</comment>
<dbReference type="SUPFAM" id="SSF52540">
    <property type="entry name" value="P-loop containing nucleoside triphosphate hydrolases"/>
    <property type="match status" value="1"/>
</dbReference>
<accession>A0A9D1CGA4</accession>
<keyword evidence="3 11" id="KW-0808">Transferase</keyword>
<dbReference type="Gene3D" id="3.40.50.300">
    <property type="entry name" value="P-loop containing nucleotide triphosphate hydrolases"/>
    <property type="match status" value="1"/>
</dbReference>
<reference evidence="11" key="1">
    <citation type="submission" date="2020-10" db="EMBL/GenBank/DDBJ databases">
        <authorList>
            <person name="Gilroy R."/>
        </authorList>
    </citation>
    <scope>NUCLEOTIDE SEQUENCE</scope>
    <source>
        <strain evidence="11">ChiGjej2B2-12916</strain>
    </source>
</reference>
<dbReference type="PANTHER" id="PTHR34388:SF1">
    <property type="entry name" value="DNA POLYMERASE III SUBUNIT DELTA"/>
    <property type="match status" value="1"/>
</dbReference>
<comment type="similarity">
    <text evidence="7">Belongs to the DNA polymerase HolA subunit family.</text>
</comment>
<dbReference type="EMBL" id="DVFO01000018">
    <property type="protein sequence ID" value="HIQ60352.1"/>
    <property type="molecule type" value="Genomic_DNA"/>
</dbReference>
<dbReference type="InterPro" id="IPR008921">
    <property type="entry name" value="DNA_pol3_clamp-load_cplx_C"/>
</dbReference>
<dbReference type="Pfam" id="PF06144">
    <property type="entry name" value="DNA_pol3_delta"/>
    <property type="match status" value="1"/>
</dbReference>
<feature type="domain" description="DNA polymerase III delta N-terminal" evidence="9">
    <location>
        <begin position="28"/>
        <end position="149"/>
    </location>
</feature>
<evidence type="ECO:0000256" key="4">
    <source>
        <dbReference type="ARBA" id="ARBA00022695"/>
    </source>
</evidence>
<dbReference type="Gene3D" id="1.20.272.10">
    <property type="match status" value="1"/>
</dbReference>
<feature type="domain" description="DNA polymerase III delta subunit-like C-terminal" evidence="10">
    <location>
        <begin position="224"/>
        <end position="339"/>
    </location>
</feature>
<dbReference type="GO" id="GO:0009360">
    <property type="term" value="C:DNA polymerase III complex"/>
    <property type="evidence" value="ECO:0007669"/>
    <property type="project" value="InterPro"/>
</dbReference>
<reference evidence="11" key="2">
    <citation type="journal article" date="2021" name="PeerJ">
        <title>Extensive microbial diversity within the chicken gut microbiome revealed by metagenomics and culture.</title>
        <authorList>
            <person name="Gilroy R."/>
            <person name="Ravi A."/>
            <person name="Getino M."/>
            <person name="Pursley I."/>
            <person name="Horton D.L."/>
            <person name="Alikhan N.F."/>
            <person name="Baker D."/>
            <person name="Gharbi K."/>
            <person name="Hall N."/>
            <person name="Watson M."/>
            <person name="Adriaenssens E.M."/>
            <person name="Foster-Nyarko E."/>
            <person name="Jarju S."/>
            <person name="Secka A."/>
            <person name="Antonio M."/>
            <person name="Oren A."/>
            <person name="Chaudhuri R.R."/>
            <person name="La Ragione R."/>
            <person name="Hildebrand F."/>
            <person name="Pallen M.J."/>
        </authorList>
    </citation>
    <scope>NUCLEOTIDE SEQUENCE</scope>
    <source>
        <strain evidence="11">ChiGjej2B2-12916</strain>
    </source>
</reference>
<evidence type="ECO:0000256" key="3">
    <source>
        <dbReference type="ARBA" id="ARBA00022679"/>
    </source>
</evidence>
<dbReference type="SUPFAM" id="SSF48019">
    <property type="entry name" value="post-AAA+ oligomerization domain-like"/>
    <property type="match status" value="1"/>
</dbReference>
<dbReference type="Proteomes" id="UP000886879">
    <property type="component" value="Unassembled WGS sequence"/>
</dbReference>
<dbReference type="Pfam" id="PF21694">
    <property type="entry name" value="DNA_pol3_delta_C"/>
    <property type="match status" value="1"/>
</dbReference>
<keyword evidence="5" id="KW-0235">DNA replication</keyword>